<organism evidence="2 3">
    <name type="scientific">Symbiodinium microadriaticum</name>
    <name type="common">Dinoflagellate</name>
    <name type="synonym">Zooxanthella microadriatica</name>
    <dbReference type="NCBI Taxonomy" id="2951"/>
    <lineage>
        <taxon>Eukaryota</taxon>
        <taxon>Sar</taxon>
        <taxon>Alveolata</taxon>
        <taxon>Dinophyceae</taxon>
        <taxon>Suessiales</taxon>
        <taxon>Symbiodiniaceae</taxon>
        <taxon>Symbiodinium</taxon>
    </lineage>
</organism>
<sequence>MGARGSDRGPSLADSRDPKLSGPVRKGDPAKFPAPDAAPVPRRYERLAVRAAELGQVIDEGDQQSFQSGVGIFDSKRKDKLHAWLAPKLEIRDAIRESYRITDATVAALLEEDKVTSVRNVLVALEDKVALGGPYKAKVHHWATKDNAYNLTVHLAPKKLYGAMPERISVE</sequence>
<evidence type="ECO:0000313" key="2">
    <source>
        <dbReference type="EMBL" id="OLQ14085.1"/>
    </source>
</evidence>
<protein>
    <submittedName>
        <fullName evidence="2">Uncharacterized protein</fullName>
    </submittedName>
</protein>
<name>A0A1Q9F317_SYMMI</name>
<gene>
    <name evidence="2" type="ORF">AK812_SmicGene1812</name>
</gene>
<accession>A0A1Q9F317</accession>
<dbReference type="AlphaFoldDB" id="A0A1Q9F317"/>
<comment type="caution">
    <text evidence="2">The sequence shown here is derived from an EMBL/GenBank/DDBJ whole genome shotgun (WGS) entry which is preliminary data.</text>
</comment>
<dbReference type="EMBL" id="LSRX01000020">
    <property type="protein sequence ID" value="OLQ14085.1"/>
    <property type="molecule type" value="Genomic_DNA"/>
</dbReference>
<feature type="compositionally biased region" description="Basic and acidic residues" evidence="1">
    <location>
        <begin position="14"/>
        <end position="29"/>
    </location>
</feature>
<reference evidence="2 3" key="1">
    <citation type="submission" date="2016-02" db="EMBL/GenBank/DDBJ databases">
        <title>Genome analysis of coral dinoflagellate symbionts highlights evolutionary adaptations to a symbiotic lifestyle.</title>
        <authorList>
            <person name="Aranda M."/>
            <person name="Li Y."/>
            <person name="Liew Y.J."/>
            <person name="Baumgarten S."/>
            <person name="Simakov O."/>
            <person name="Wilson M."/>
            <person name="Piel J."/>
            <person name="Ashoor H."/>
            <person name="Bougouffa S."/>
            <person name="Bajic V.B."/>
            <person name="Ryu T."/>
            <person name="Ravasi T."/>
            <person name="Bayer T."/>
            <person name="Micklem G."/>
            <person name="Kim H."/>
            <person name="Bhak J."/>
            <person name="Lajeunesse T.C."/>
            <person name="Voolstra C.R."/>
        </authorList>
    </citation>
    <scope>NUCLEOTIDE SEQUENCE [LARGE SCALE GENOMIC DNA]</scope>
    <source>
        <strain evidence="2 3">CCMP2467</strain>
    </source>
</reference>
<dbReference type="Proteomes" id="UP000186817">
    <property type="component" value="Unassembled WGS sequence"/>
</dbReference>
<evidence type="ECO:0000256" key="1">
    <source>
        <dbReference type="SAM" id="MobiDB-lite"/>
    </source>
</evidence>
<proteinExistence type="predicted"/>
<feature type="region of interest" description="Disordered" evidence="1">
    <location>
        <begin position="1"/>
        <end position="39"/>
    </location>
</feature>
<keyword evidence="3" id="KW-1185">Reference proteome</keyword>
<evidence type="ECO:0000313" key="3">
    <source>
        <dbReference type="Proteomes" id="UP000186817"/>
    </source>
</evidence>
<feature type="compositionally biased region" description="Low complexity" evidence="1">
    <location>
        <begin position="30"/>
        <end position="39"/>
    </location>
</feature>
<dbReference type="OrthoDB" id="10403638at2759"/>